<comment type="domain">
    <text evidence="8">The N-terminal domain determines nucleotide recognition and specific binding, while the C-terminal domain determines the specific binding to the target protein.</text>
</comment>
<sequence>MRMTLETVADELGKAEELVDDGLVEHGLAEHEQKVSIVILAGGRATRMHGQDKGLVLLHGQPLVVHLYQQISSLSDDILINANRNQATYQQLLPACQIISDQWADFKGPLAGMHSALRHASHEYILIIPCDLLMLPKECLGQLWQAMQKNHSKAAYASFNGQALYPFCMLHRSLLDSLALALANDQYAVRHWLFEQEAAVADFAVDNILPLNLNTPDDVALAEQCYASEIPIFSDHFNSGAK</sequence>
<comment type="caution">
    <text evidence="10">The sequence shown here is derived from an EMBL/GenBank/DDBJ whole genome shotgun (WGS) entry which is preliminary data.</text>
</comment>
<dbReference type="GO" id="GO:0005525">
    <property type="term" value="F:GTP binding"/>
    <property type="evidence" value="ECO:0007669"/>
    <property type="project" value="UniProtKB-UniRule"/>
</dbReference>
<dbReference type="EC" id="2.7.7.77" evidence="8"/>
<dbReference type="InterPro" id="IPR025877">
    <property type="entry name" value="MobA-like_NTP_Trfase"/>
</dbReference>
<dbReference type="Proteomes" id="UP000297834">
    <property type="component" value="Unassembled WGS sequence"/>
</dbReference>
<dbReference type="NCBIfam" id="TIGR02665">
    <property type="entry name" value="molyb_mobA"/>
    <property type="match status" value="1"/>
</dbReference>
<dbReference type="Pfam" id="PF12804">
    <property type="entry name" value="NTP_transf_3"/>
    <property type="match status" value="1"/>
</dbReference>
<dbReference type="GO" id="GO:0006777">
    <property type="term" value="P:Mo-molybdopterin cofactor biosynthetic process"/>
    <property type="evidence" value="ECO:0007669"/>
    <property type="project" value="UniProtKB-KW"/>
</dbReference>
<feature type="binding site" evidence="8">
    <location>
        <begin position="40"/>
        <end position="42"/>
    </location>
    <ligand>
        <name>GTP</name>
        <dbReference type="ChEBI" id="CHEBI:37565"/>
    </ligand>
</feature>
<dbReference type="GO" id="GO:0005737">
    <property type="term" value="C:cytoplasm"/>
    <property type="evidence" value="ECO:0007669"/>
    <property type="project" value="UniProtKB-SubCell"/>
</dbReference>
<evidence type="ECO:0000256" key="3">
    <source>
        <dbReference type="ARBA" id="ARBA00022723"/>
    </source>
</evidence>
<feature type="binding site" evidence="8">
    <location>
        <position position="101"/>
    </location>
    <ligand>
        <name>GTP</name>
        <dbReference type="ChEBI" id="CHEBI:37565"/>
    </ligand>
</feature>
<keyword evidence="7 8" id="KW-0501">Molybdenum cofactor biosynthesis</keyword>
<dbReference type="PANTHER" id="PTHR19136:SF81">
    <property type="entry name" value="MOLYBDENUM COFACTOR GUANYLYLTRANSFERASE"/>
    <property type="match status" value="1"/>
</dbReference>
<keyword evidence="1 8" id="KW-0963">Cytoplasm</keyword>
<dbReference type="GO" id="GO:0046872">
    <property type="term" value="F:metal ion binding"/>
    <property type="evidence" value="ECO:0007669"/>
    <property type="project" value="UniProtKB-KW"/>
</dbReference>
<evidence type="ECO:0000256" key="5">
    <source>
        <dbReference type="ARBA" id="ARBA00022842"/>
    </source>
</evidence>
<keyword evidence="4 8" id="KW-0547">Nucleotide-binding</keyword>
<reference evidence="10 11" key="1">
    <citation type="submission" date="2019-03" db="EMBL/GenBank/DDBJ databases">
        <title>Alkanindiges illinoisensis: a potential pathogenic isolated from ascites of a gastric cancer patient with abdominal metastasis.</title>
        <authorList>
            <person name="Hu X."/>
            <person name="Yang B."/>
            <person name="Yan X."/>
            <person name="Lin L."/>
            <person name="Zhao H."/>
            <person name="Zhou F."/>
            <person name="Su B."/>
            <person name="Chen J."/>
            <person name="Rui Y."/>
            <person name="Wang Q."/>
            <person name="Zheng L."/>
        </authorList>
    </citation>
    <scope>NUCLEOTIDE SEQUENCE [LARGE SCALE GENOMIC DNA]</scope>
    <source>
        <strain evidence="10 11">NFYY 23406</strain>
    </source>
</reference>
<comment type="subunit">
    <text evidence="8">Monomer.</text>
</comment>
<dbReference type="InterPro" id="IPR029044">
    <property type="entry name" value="Nucleotide-diphossugar_trans"/>
</dbReference>
<dbReference type="AlphaFoldDB" id="A0A4Y7XFS7"/>
<evidence type="ECO:0000313" key="11">
    <source>
        <dbReference type="Proteomes" id="UP000297834"/>
    </source>
</evidence>
<feature type="domain" description="MobA-like NTP transferase" evidence="9">
    <location>
        <begin position="38"/>
        <end position="196"/>
    </location>
</feature>
<evidence type="ECO:0000313" key="10">
    <source>
        <dbReference type="EMBL" id="TEU30714.1"/>
    </source>
</evidence>
<keyword evidence="11" id="KW-1185">Reference proteome</keyword>
<evidence type="ECO:0000256" key="4">
    <source>
        <dbReference type="ARBA" id="ARBA00022741"/>
    </source>
</evidence>
<evidence type="ECO:0000256" key="7">
    <source>
        <dbReference type="ARBA" id="ARBA00023150"/>
    </source>
</evidence>
<keyword evidence="2 8" id="KW-0808">Transferase</keyword>
<evidence type="ECO:0000256" key="8">
    <source>
        <dbReference type="HAMAP-Rule" id="MF_00316"/>
    </source>
</evidence>
<dbReference type="SUPFAM" id="SSF53448">
    <property type="entry name" value="Nucleotide-diphospho-sugar transferases"/>
    <property type="match status" value="1"/>
</dbReference>
<comment type="function">
    <text evidence="8">Transfers a GMP moiety from GTP to Mo-molybdopterin (Mo-MPT) cofactor (Moco or molybdenum cofactor) to form Mo-molybdopterin guanine dinucleotide (Mo-MGD) cofactor.</text>
</comment>
<dbReference type="OrthoDB" id="9788394at2"/>
<dbReference type="GO" id="GO:0061603">
    <property type="term" value="F:molybdenum cofactor guanylyltransferase activity"/>
    <property type="evidence" value="ECO:0007669"/>
    <property type="project" value="UniProtKB-EC"/>
</dbReference>
<comment type="subcellular location">
    <subcellularLocation>
        <location evidence="8">Cytoplasm</location>
    </subcellularLocation>
</comment>
<gene>
    <name evidence="8 10" type="primary">mobA</name>
    <name evidence="10" type="ORF">E2B99_00660</name>
</gene>
<comment type="similarity">
    <text evidence="8">Belongs to the MobA family.</text>
</comment>
<keyword evidence="5 8" id="KW-0460">Magnesium</keyword>
<dbReference type="PANTHER" id="PTHR19136">
    <property type="entry name" value="MOLYBDENUM COFACTOR GUANYLYLTRANSFERASE"/>
    <property type="match status" value="1"/>
</dbReference>
<dbReference type="STRING" id="1120977.GCA_000619845_01011"/>
<proteinExistence type="inferred from homology"/>
<comment type="cofactor">
    <cofactor evidence="8">
        <name>Mg(2+)</name>
        <dbReference type="ChEBI" id="CHEBI:18420"/>
    </cofactor>
</comment>
<dbReference type="InterPro" id="IPR013482">
    <property type="entry name" value="Molybde_CF_guanTrfase"/>
</dbReference>
<keyword evidence="3 8" id="KW-0479">Metal-binding</keyword>
<protein>
    <recommendedName>
        <fullName evidence="8">Molybdenum cofactor guanylyltransferase</fullName>
        <shortName evidence="8">MoCo guanylyltransferase</shortName>
        <ecNumber evidence="8">2.7.7.77</ecNumber>
    </recommendedName>
    <alternativeName>
        <fullName evidence="8">GTP:molybdopterin guanylyltransferase</fullName>
    </alternativeName>
    <alternativeName>
        <fullName evidence="8">Mo-MPT guanylyltransferase</fullName>
    </alternativeName>
    <alternativeName>
        <fullName evidence="8">Molybdopterin guanylyltransferase</fullName>
    </alternativeName>
    <alternativeName>
        <fullName evidence="8">Molybdopterin-guanine dinucleotide synthase</fullName>
        <shortName evidence="8">MGD synthase</shortName>
    </alternativeName>
</protein>
<dbReference type="EMBL" id="SNTY01000005">
    <property type="protein sequence ID" value="TEU30714.1"/>
    <property type="molecule type" value="Genomic_DNA"/>
</dbReference>
<accession>A0A4Y7XFS7</accession>
<evidence type="ECO:0000256" key="6">
    <source>
        <dbReference type="ARBA" id="ARBA00023134"/>
    </source>
</evidence>
<dbReference type="Gene3D" id="3.90.550.10">
    <property type="entry name" value="Spore Coat Polysaccharide Biosynthesis Protein SpsA, Chain A"/>
    <property type="match status" value="1"/>
</dbReference>
<dbReference type="HAMAP" id="MF_00316">
    <property type="entry name" value="MobA"/>
    <property type="match status" value="1"/>
</dbReference>
<keyword evidence="6 8" id="KW-0342">GTP-binding</keyword>
<dbReference type="CDD" id="cd02503">
    <property type="entry name" value="MobA"/>
    <property type="match status" value="1"/>
</dbReference>
<organism evidence="10 11">
    <name type="scientific">Alkanindiges illinoisensis</name>
    <dbReference type="NCBI Taxonomy" id="197183"/>
    <lineage>
        <taxon>Bacteria</taxon>
        <taxon>Pseudomonadati</taxon>
        <taxon>Pseudomonadota</taxon>
        <taxon>Gammaproteobacteria</taxon>
        <taxon>Moraxellales</taxon>
        <taxon>Moraxellaceae</taxon>
        <taxon>Alkanindiges</taxon>
    </lineage>
</organism>
<evidence type="ECO:0000256" key="2">
    <source>
        <dbReference type="ARBA" id="ARBA00022679"/>
    </source>
</evidence>
<evidence type="ECO:0000259" key="9">
    <source>
        <dbReference type="Pfam" id="PF12804"/>
    </source>
</evidence>
<name>A0A4Y7XFS7_9GAMM</name>
<comment type="catalytic activity">
    <reaction evidence="8">
        <text>Mo-molybdopterin + GTP + H(+) = Mo-molybdopterin guanine dinucleotide + diphosphate</text>
        <dbReference type="Rhea" id="RHEA:34243"/>
        <dbReference type="ChEBI" id="CHEBI:15378"/>
        <dbReference type="ChEBI" id="CHEBI:33019"/>
        <dbReference type="ChEBI" id="CHEBI:37565"/>
        <dbReference type="ChEBI" id="CHEBI:71302"/>
        <dbReference type="ChEBI" id="CHEBI:71310"/>
        <dbReference type="EC" id="2.7.7.77"/>
    </reaction>
</comment>
<feature type="binding site" evidence="8">
    <location>
        <position position="53"/>
    </location>
    <ligand>
        <name>GTP</name>
        <dbReference type="ChEBI" id="CHEBI:37565"/>
    </ligand>
</feature>
<feature type="binding site" evidence="8">
    <location>
        <position position="81"/>
    </location>
    <ligand>
        <name>GTP</name>
        <dbReference type="ChEBI" id="CHEBI:37565"/>
    </ligand>
</feature>
<keyword evidence="10" id="KW-0548">Nucleotidyltransferase</keyword>
<feature type="binding site" evidence="8">
    <location>
        <position position="131"/>
    </location>
    <ligand>
        <name>Mg(2+)</name>
        <dbReference type="ChEBI" id="CHEBI:18420"/>
    </ligand>
</feature>
<feature type="binding site" evidence="8">
    <location>
        <position position="131"/>
    </location>
    <ligand>
        <name>GTP</name>
        <dbReference type="ChEBI" id="CHEBI:37565"/>
    </ligand>
</feature>
<evidence type="ECO:0000256" key="1">
    <source>
        <dbReference type="ARBA" id="ARBA00022490"/>
    </source>
</evidence>